<feature type="transmembrane region" description="Helical" evidence="1">
    <location>
        <begin position="125"/>
        <end position="155"/>
    </location>
</feature>
<name>A0A7D7SQZ4_9NEIS</name>
<dbReference type="NCBIfam" id="NF041043">
    <property type="entry name" value="BPSS1780_fam"/>
    <property type="match status" value="1"/>
</dbReference>
<dbReference type="EMBL" id="CP059567">
    <property type="protein sequence ID" value="QMT41450.1"/>
    <property type="molecule type" value="Genomic_DNA"/>
</dbReference>
<feature type="transmembrane region" description="Helical" evidence="1">
    <location>
        <begin position="215"/>
        <end position="240"/>
    </location>
</feature>
<dbReference type="KEGG" id="nsg:H3L94_05355"/>
<accession>A0A7D7SQZ4</accession>
<reference evidence="2 3" key="1">
    <citation type="submission" date="2020-07" db="EMBL/GenBank/DDBJ databases">
        <title>Genomic diversity of species in the Neisseriaceae family.</title>
        <authorList>
            <person name="Vincent A.T."/>
            <person name="Bernet E."/>
            <person name="Veyrier F.J."/>
        </authorList>
    </citation>
    <scope>NUCLEOTIDE SEQUENCE [LARGE SCALE GENOMIC DNA]</scope>
    <source>
        <strain evidence="2 3">DSM 22244</strain>
    </source>
</reference>
<dbReference type="Proteomes" id="UP000514752">
    <property type="component" value="Chromosome"/>
</dbReference>
<gene>
    <name evidence="2" type="ORF">H3L94_05355</name>
</gene>
<dbReference type="RefSeq" id="WP_182122979.1">
    <property type="nucleotide sequence ID" value="NZ_CP059567.1"/>
</dbReference>
<dbReference type="InterPro" id="IPR047798">
    <property type="entry name" value="BPSS1780-like"/>
</dbReference>
<protein>
    <submittedName>
        <fullName evidence="2">Uncharacterized protein</fullName>
    </submittedName>
</protein>
<keyword evidence="1" id="KW-1133">Transmembrane helix</keyword>
<keyword evidence="1" id="KW-0472">Membrane</keyword>
<feature type="transmembrane region" description="Helical" evidence="1">
    <location>
        <begin position="49"/>
        <end position="66"/>
    </location>
</feature>
<evidence type="ECO:0000256" key="1">
    <source>
        <dbReference type="SAM" id="Phobius"/>
    </source>
</evidence>
<evidence type="ECO:0000313" key="2">
    <source>
        <dbReference type="EMBL" id="QMT41450.1"/>
    </source>
</evidence>
<evidence type="ECO:0000313" key="3">
    <source>
        <dbReference type="Proteomes" id="UP000514752"/>
    </source>
</evidence>
<proteinExistence type="predicted"/>
<feature type="transmembrane region" description="Helical" evidence="1">
    <location>
        <begin position="78"/>
        <end position="104"/>
    </location>
</feature>
<organism evidence="2 3">
    <name type="scientific">Neisseria shayeganii</name>
    <dbReference type="NCBI Taxonomy" id="607712"/>
    <lineage>
        <taxon>Bacteria</taxon>
        <taxon>Pseudomonadati</taxon>
        <taxon>Pseudomonadota</taxon>
        <taxon>Betaproteobacteria</taxon>
        <taxon>Neisseriales</taxon>
        <taxon>Neisseriaceae</taxon>
        <taxon>Neisseria</taxon>
    </lineage>
</organism>
<sequence>MYDVYRAPESGGEPEDSGELSLLATPNRCPAAIGWAWIPQAFSIFRERWGMWLLIALVALLCSLPLSAVEQLLPAEVAWIGSILSFLLSIFLMCGMVYCAASQVETGELEIGSLFAGFQLKFKEVLILGLLQFLIIFGLLLAVAVPVLLMFGISFNYAALSQNWGGILFAAIIISVLVGLGIVLITWFTPALVMLHDVPPVRAVGMSFRGGLANLLPLLVYVLALIGLAFAFGLLAALLGSILPQSIALALMVLLGIPALLFFSVWNGLISYVSYLSVWTNAELES</sequence>
<keyword evidence="1" id="KW-0812">Transmembrane</keyword>
<feature type="transmembrane region" description="Helical" evidence="1">
    <location>
        <begin position="246"/>
        <end position="266"/>
    </location>
</feature>
<feature type="transmembrane region" description="Helical" evidence="1">
    <location>
        <begin position="167"/>
        <end position="195"/>
    </location>
</feature>
<dbReference type="AlphaFoldDB" id="A0A7D7SQZ4"/>